<evidence type="ECO:0000313" key="2">
    <source>
        <dbReference type="EMBL" id="KAH0551707.1"/>
    </source>
</evidence>
<feature type="compositionally biased region" description="Basic and acidic residues" evidence="1">
    <location>
        <begin position="591"/>
        <end position="601"/>
    </location>
</feature>
<gene>
    <name evidence="2" type="ORF">GP486_007075</name>
</gene>
<evidence type="ECO:0000256" key="1">
    <source>
        <dbReference type="SAM" id="MobiDB-lite"/>
    </source>
</evidence>
<feature type="compositionally biased region" description="Low complexity" evidence="1">
    <location>
        <begin position="215"/>
        <end position="229"/>
    </location>
</feature>
<feature type="region of interest" description="Disordered" evidence="1">
    <location>
        <begin position="1"/>
        <end position="24"/>
    </location>
</feature>
<protein>
    <recommendedName>
        <fullName evidence="4">UBA domain-containing protein</fullName>
    </recommendedName>
</protein>
<feature type="compositionally biased region" description="Pro residues" evidence="1">
    <location>
        <begin position="362"/>
        <end position="380"/>
    </location>
</feature>
<sequence length="1201" mass="131637">MSGIRLPRPSKLSGRGRRGGSDVDATILRSLPSVEISSPERSSKGFAFLRHKRSVRKLKTEDNLLQRPLPHKPLPCGSEPDEHRIEYMPSGGDGGGGGPDDEPNQVPHSTGGYLGVLKDGAIHWVEDTIAAVEAIGDDSKAQQQPKEPNKKESGTPPATPSKPQRPKIQLRIPHTNYTVFPAPTNNLASRANRIARARSRSVPQVRSTDSPGKPSPSVMDSSVVSPLSPEGDRERQFAPLRSANLSTGAIDTRSPSPCSSTPPAPGSASDSSCKTEDHTGGDSGSCFSARSSMSSIDEDTKENTQQTEQQQQQQQQQREQEQEQEQQQERIRESWRSSGVFPNGTFPIKIPAVTCVLDDDAPPTPISPPTPPPRTPPKNAPSPDLCKPLPPDPVINLKPAPLRISQSQSRTPYAGPLLKPPRAVSPSAWMVTKRQLPPPLRSKFSSSELDRIDYAFLQSSPKRIDDMEAFVAATEALESSIKKELHAISEDMGFETGSGPNEPNETNETNEPGEPNESSDEANGSDAPTLDGPLQISRGPLVMMPTRPPPPPPVQSKGRKIRRLYHSMSNITPNLKPPTPSIRHAASAEWDIPKEGRDGMHSPEIPDSSQEEGRRKGEEKEGKGSLPVEMEAITTGRRPTHDKTPGTERAELPGAEVQRQTEVDATKRVPAKPRMQRRPPVASRVLSITSLAISDITQWYLEMPPTSPVDDDGEVVASEKQNDAIQRDAAWAIVLNILMSVDNLQDLFALARTNRGFYMTFKRNELKLIKNALWAMSPAAWELREVSPPYEKEEELLMDRPVPEYTPTSYLRHYSRDIYTMVALKSLILDRCEKLLRPETKTALAGEGDDERSRKLDDAFWRVWTFCKLFGCNKHREDDIVGQVDWLKGGALANQEEKCSASVSFVQGTADACVSPTSCLLNPPEAFGKGNGEGLTRSQLSDMLEIWTCLVHLLSGFHGQCRTANEFGIFGPRVDPATADGKEWLLEEWISYLLTLGPSVILDLASPSERPGQVGFEIAAENGWTKWEAPLSGKSRSTFMKHAISKVYEERNAAAERREAAERVFSQEIDRRRRAKHAAEMRAKRNNSITPPPTAIPELPGDSPTSYSPVAFSATTSFSPVSPCNAQRASSPIPTSLPPAPPPPTTFLPPPSSSHYFTAATLTSPKQAKYPLEKAVFQIVGMGFTAAEAKRALAETDTHDR</sequence>
<dbReference type="AlphaFoldDB" id="A0A9P8IIK8"/>
<dbReference type="Proteomes" id="UP000750711">
    <property type="component" value="Unassembled WGS sequence"/>
</dbReference>
<feature type="region of interest" description="Disordered" evidence="1">
    <location>
        <begin position="58"/>
        <end position="114"/>
    </location>
</feature>
<organism evidence="2 3">
    <name type="scientific">Trichoglossum hirsutum</name>
    <dbReference type="NCBI Taxonomy" id="265104"/>
    <lineage>
        <taxon>Eukaryota</taxon>
        <taxon>Fungi</taxon>
        <taxon>Dikarya</taxon>
        <taxon>Ascomycota</taxon>
        <taxon>Pezizomycotina</taxon>
        <taxon>Geoglossomycetes</taxon>
        <taxon>Geoglossales</taxon>
        <taxon>Geoglossaceae</taxon>
        <taxon>Trichoglossum</taxon>
    </lineage>
</organism>
<comment type="caution">
    <text evidence="2">The sequence shown here is derived from an EMBL/GenBank/DDBJ whole genome shotgun (WGS) entry which is preliminary data.</text>
</comment>
<dbReference type="EMBL" id="JAGHQM010001821">
    <property type="protein sequence ID" value="KAH0551707.1"/>
    <property type="molecule type" value="Genomic_DNA"/>
</dbReference>
<evidence type="ECO:0000313" key="3">
    <source>
        <dbReference type="Proteomes" id="UP000750711"/>
    </source>
</evidence>
<accession>A0A9P8IIK8</accession>
<name>A0A9P8IIK8_9PEZI</name>
<feature type="region of interest" description="Disordered" evidence="1">
    <location>
        <begin position="1123"/>
        <end position="1152"/>
    </location>
</feature>
<feature type="compositionally biased region" description="Low complexity" evidence="1">
    <location>
        <begin position="499"/>
        <end position="516"/>
    </location>
</feature>
<feature type="region of interest" description="Disordered" evidence="1">
    <location>
        <begin position="487"/>
        <end position="681"/>
    </location>
</feature>
<keyword evidence="3" id="KW-1185">Reference proteome</keyword>
<reference evidence="2" key="1">
    <citation type="submission" date="2021-03" db="EMBL/GenBank/DDBJ databases">
        <title>Comparative genomics and phylogenomic investigation of the class Geoglossomycetes provide insights into ecological specialization and systematics.</title>
        <authorList>
            <person name="Melie T."/>
            <person name="Pirro S."/>
            <person name="Miller A.N."/>
            <person name="Quandt A."/>
        </authorList>
    </citation>
    <scope>NUCLEOTIDE SEQUENCE</scope>
    <source>
        <strain evidence="2">CAQ_001_2017</strain>
    </source>
</reference>
<feature type="compositionally biased region" description="Basic and acidic residues" evidence="1">
    <location>
        <begin position="639"/>
        <end position="651"/>
    </location>
</feature>
<evidence type="ECO:0008006" key="4">
    <source>
        <dbReference type="Google" id="ProtNLM"/>
    </source>
</evidence>
<feature type="compositionally biased region" description="Pro residues" evidence="1">
    <location>
        <begin position="1135"/>
        <end position="1152"/>
    </location>
</feature>
<proteinExistence type="predicted"/>
<feature type="region of interest" description="Disordered" evidence="1">
    <location>
        <begin position="135"/>
        <end position="423"/>
    </location>
</feature>
<feature type="compositionally biased region" description="Low complexity" evidence="1">
    <location>
        <begin position="304"/>
        <end position="317"/>
    </location>
</feature>
<feature type="non-terminal residue" evidence="2">
    <location>
        <position position="1201"/>
    </location>
</feature>
<feature type="compositionally biased region" description="Basic and acidic residues" evidence="1">
    <location>
        <begin position="611"/>
        <end position="623"/>
    </location>
</feature>
<feature type="compositionally biased region" description="Polar residues" evidence="1">
    <location>
        <begin position="285"/>
        <end position="295"/>
    </location>
</feature>